<dbReference type="GO" id="GO:0005576">
    <property type="term" value="C:extracellular region"/>
    <property type="evidence" value="ECO:0007669"/>
    <property type="project" value="UniProtKB-SubCell"/>
</dbReference>
<evidence type="ECO:0000256" key="2">
    <source>
        <dbReference type="ARBA" id="ARBA00022525"/>
    </source>
</evidence>
<dbReference type="Gene3D" id="2.60.40.2810">
    <property type="match status" value="1"/>
</dbReference>
<dbReference type="Pfam" id="PF17803">
    <property type="entry name" value="Cadherin_4"/>
    <property type="match status" value="2"/>
</dbReference>
<accession>A0A518B2X1</accession>
<feature type="compositionally biased region" description="Polar residues" evidence="3">
    <location>
        <begin position="146"/>
        <end position="183"/>
    </location>
</feature>
<dbReference type="PRINTS" id="PR00313">
    <property type="entry name" value="CABNDNGRPT"/>
</dbReference>
<evidence type="ECO:0000313" key="6">
    <source>
        <dbReference type="Proteomes" id="UP000317093"/>
    </source>
</evidence>
<gene>
    <name evidence="5" type="primary">cya_2</name>
    <name evidence="5" type="ORF">Pan216_21940</name>
</gene>
<proteinExistence type="predicted"/>
<feature type="domain" description="RapA2 cadherin-like" evidence="4">
    <location>
        <begin position="956"/>
        <end position="1016"/>
    </location>
</feature>
<feature type="region of interest" description="Disordered" evidence="3">
    <location>
        <begin position="1"/>
        <end position="38"/>
    </location>
</feature>
<evidence type="ECO:0000259" key="4">
    <source>
        <dbReference type="Pfam" id="PF17803"/>
    </source>
</evidence>
<dbReference type="InterPro" id="IPR050557">
    <property type="entry name" value="RTX_toxin/Mannuronan_C5-epim"/>
</dbReference>
<organism evidence="5 6">
    <name type="scientific">Kolteria novifilia</name>
    <dbReference type="NCBI Taxonomy" id="2527975"/>
    <lineage>
        <taxon>Bacteria</taxon>
        <taxon>Pseudomonadati</taxon>
        <taxon>Planctomycetota</taxon>
        <taxon>Planctomycetia</taxon>
        <taxon>Kolteriales</taxon>
        <taxon>Kolteriaceae</taxon>
        <taxon>Kolteria</taxon>
    </lineage>
</organism>
<dbReference type="OrthoDB" id="292060at2"/>
<protein>
    <submittedName>
        <fullName evidence="5">Bifunctional hemolysin/adenylate cyclase</fullName>
    </submittedName>
</protein>
<dbReference type="InterPro" id="IPR040853">
    <property type="entry name" value="RapA2_cadherin-like"/>
</dbReference>
<reference evidence="5 6" key="1">
    <citation type="submission" date="2019-02" db="EMBL/GenBank/DDBJ databases">
        <title>Deep-cultivation of Planctomycetes and their phenomic and genomic characterization uncovers novel biology.</title>
        <authorList>
            <person name="Wiegand S."/>
            <person name="Jogler M."/>
            <person name="Boedeker C."/>
            <person name="Pinto D."/>
            <person name="Vollmers J."/>
            <person name="Rivas-Marin E."/>
            <person name="Kohn T."/>
            <person name="Peeters S.H."/>
            <person name="Heuer A."/>
            <person name="Rast P."/>
            <person name="Oberbeckmann S."/>
            <person name="Bunk B."/>
            <person name="Jeske O."/>
            <person name="Meyerdierks A."/>
            <person name="Storesund J.E."/>
            <person name="Kallscheuer N."/>
            <person name="Luecker S."/>
            <person name="Lage O.M."/>
            <person name="Pohl T."/>
            <person name="Merkel B.J."/>
            <person name="Hornburger P."/>
            <person name="Mueller R.-W."/>
            <person name="Bruemmer F."/>
            <person name="Labrenz M."/>
            <person name="Spormann A.M."/>
            <person name="Op den Camp H."/>
            <person name="Overmann J."/>
            <person name="Amann R."/>
            <person name="Jetten M.S.M."/>
            <person name="Mascher T."/>
            <person name="Medema M.H."/>
            <person name="Devos D.P."/>
            <person name="Kaster A.-K."/>
            <person name="Ovreas L."/>
            <person name="Rohde M."/>
            <person name="Galperin M.Y."/>
            <person name="Jogler C."/>
        </authorList>
    </citation>
    <scope>NUCLEOTIDE SEQUENCE [LARGE SCALE GENOMIC DNA]</scope>
    <source>
        <strain evidence="5 6">Pan216</strain>
    </source>
</reference>
<dbReference type="SUPFAM" id="SSF51120">
    <property type="entry name" value="beta-Roll"/>
    <property type="match status" value="2"/>
</dbReference>
<keyword evidence="2" id="KW-0964">Secreted</keyword>
<dbReference type="EMBL" id="CP036279">
    <property type="protein sequence ID" value="QDU61339.1"/>
    <property type="molecule type" value="Genomic_DNA"/>
</dbReference>
<keyword evidence="6" id="KW-1185">Reference proteome</keyword>
<dbReference type="Gene3D" id="2.60.120.560">
    <property type="entry name" value="Exo-inulinase, domain 1"/>
    <property type="match status" value="3"/>
</dbReference>
<dbReference type="PANTHER" id="PTHR38340">
    <property type="entry name" value="S-LAYER PROTEIN"/>
    <property type="match status" value="1"/>
</dbReference>
<dbReference type="InterPro" id="IPR018511">
    <property type="entry name" value="Hemolysin-typ_Ca-bd_CS"/>
</dbReference>
<evidence type="ECO:0000256" key="1">
    <source>
        <dbReference type="ARBA" id="ARBA00004613"/>
    </source>
</evidence>
<comment type="subcellular location">
    <subcellularLocation>
        <location evidence="1">Secreted</location>
    </subcellularLocation>
</comment>
<feature type="compositionally biased region" description="Basic and acidic residues" evidence="3">
    <location>
        <begin position="100"/>
        <end position="112"/>
    </location>
</feature>
<dbReference type="InterPro" id="IPR011049">
    <property type="entry name" value="Serralysin-like_metalloprot_C"/>
</dbReference>
<dbReference type="InterPro" id="IPR001343">
    <property type="entry name" value="Hemolysn_Ca-bd"/>
</dbReference>
<feature type="domain" description="RapA2 cadherin-like" evidence="4">
    <location>
        <begin position="1043"/>
        <end position="1113"/>
    </location>
</feature>
<dbReference type="GO" id="GO:0005509">
    <property type="term" value="F:calcium ion binding"/>
    <property type="evidence" value="ECO:0007669"/>
    <property type="project" value="InterPro"/>
</dbReference>
<dbReference type="PROSITE" id="PS00330">
    <property type="entry name" value="HEMOLYSIN_CALCIUM"/>
    <property type="match status" value="1"/>
</dbReference>
<evidence type="ECO:0000256" key="3">
    <source>
        <dbReference type="SAM" id="MobiDB-lite"/>
    </source>
</evidence>
<feature type="region of interest" description="Disordered" evidence="3">
    <location>
        <begin position="56"/>
        <end position="213"/>
    </location>
</feature>
<dbReference type="PANTHER" id="PTHR38340:SF1">
    <property type="entry name" value="S-LAYER PROTEIN"/>
    <property type="match status" value="1"/>
</dbReference>
<dbReference type="KEGG" id="knv:Pan216_21940"/>
<dbReference type="RefSeq" id="WP_145257942.1">
    <property type="nucleotide sequence ID" value="NZ_CP036279.1"/>
</dbReference>
<feature type="compositionally biased region" description="Acidic residues" evidence="3">
    <location>
        <begin position="120"/>
        <end position="135"/>
    </location>
</feature>
<dbReference type="Gene3D" id="2.60.40.10">
    <property type="entry name" value="Immunoglobulins"/>
    <property type="match status" value="1"/>
</dbReference>
<dbReference type="InterPro" id="IPR013783">
    <property type="entry name" value="Ig-like_fold"/>
</dbReference>
<dbReference type="Pfam" id="PF00353">
    <property type="entry name" value="HemolysinCabind"/>
    <property type="match status" value="5"/>
</dbReference>
<feature type="compositionally biased region" description="Basic and acidic residues" evidence="3">
    <location>
        <begin position="10"/>
        <end position="20"/>
    </location>
</feature>
<feature type="compositionally biased region" description="Basic and acidic residues" evidence="3">
    <location>
        <begin position="29"/>
        <end position="38"/>
    </location>
</feature>
<name>A0A518B2X1_9BACT</name>
<dbReference type="Gene3D" id="2.150.10.10">
    <property type="entry name" value="Serralysin-like metalloprotease, C-terminal"/>
    <property type="match status" value="4"/>
</dbReference>
<dbReference type="Proteomes" id="UP000317093">
    <property type="component" value="Chromosome"/>
</dbReference>
<dbReference type="Gene3D" id="2.60.40.3440">
    <property type="match status" value="1"/>
</dbReference>
<sequence>MRLPISILPDDNHSKREPNSKSRLTRALGVERLEPRETPTDYAWASLPFLPMVYGLSQASTPEPEEAESRQEASEQPVEAQTDVGAPVEIEIVDDDQLEDGSRRSRVRRDSRASSSDTISEADESEEEDSSDPLTDDLLSSKSEGESTNGNTMRPASNQTFFAGANFSQQTNPLEASQIQSAGGSLGADNGAPGAAPTLPSQPRQPVSPEDVPPMFLSSVQSSSTLFSDDFERADSPDLGSSWSQEFGQFRVESGKATNDTRSVATADGVSATNVTVSADVALESGTENDDTGLVARYQGTGDNTMYTATFRRTNGTVYGLIHVVQDGQWTSLASGTTSATSGRLRFDVFDDTLSLYLDDTLLARAVDGTLSGPGKMGLRNHYGGSTTDNFSVDELAANPTPPVTLPFADDFERVDSPNLGTQWTNEFGNFRVESGAVTNTSRSVATLYGVTATNVSVNADVSLEAGTDNEDTGLIARHQGSGDGTMYAATFRRTNGTVRGLIHVAQGGQWTLLASGTTSDESGRLRFDVYDNTMSLYLDDQLLAHAVDDTISGPGKVGLRNHYGGSTTDNFSAEELTSDPVPAAEFPYSDDFERVDSPNLGLGWINEFGKFGIASGKAVNSSRSVATVAGLTATDVSLSAEVALESTTDNEDVGLIARHQGDGDTTMYAGKLRRINGTVRGYIYVAVDGQWTTLASGVSSTESGRLRFDVIGNTLSLSLDDVLLAEVTDDTLTGPGKVGLRNHWGGSTIDNFSVDEIPAGPLASEITLSLVSDSGAFDDDLITNDASISGTINGVYAFLNIGLDSMSQDEYVSISATLGAFSLTNAEIDSLLGPLADGQHTLYVRALDVDDSELTSQSLPFTLDRTAPVINHSAPLDGFSYTADASLVGSIADLSFPGSLHYMLDGGPLTSVAVDAGMTFDHPFGILENGNHHLYIEANDLAGNAIAPIDVHFTVKETPIAVDDYYDTDEDTPLVIDRTVGLLVNDTIIPGTVVDLVTTPHYGSIDINEDGTFIYTPNTNRYGEDSFTYRLFDGVLATNTSTVTVSVTPTPDAPSVFDDYFALPDNETMSIDLVRGLLSNDTDPDGGVLTVTIVDGPDHGTLTGNPDGTFTYVPNPDFVGDDTFSYEATNDSGDSSLGTAHLEVGITDNIIVEHDSNLLEITNIDADAVVVTTESGFIRINGRDPFSTPLEVDDVILVTVNGSDGDDYIDLRNLQLTNRYAKTTVWSNNGDDTVLGSAHKDFLSGGDGNDVLYGSGESDQLQGDAGNDIVHGGAGEDVIRWHSGADMLDGGEDERGDWLYAFASGQFEQVGNSITTTDGEMSAITMALGFEKARVYGTELDDDIKVLSSQFNAIEIYAYAGHDTVRAGGTQDTRIYGGTGNDLLTAIGGGNHFVFGEAGNDTILVATPEDTDVYGGIGDDSIVGGPGNDRLYGAGGNDTLAGSAGNDSLYADQGNPLSTGGLDSRYYFGGGRDDVLLGGDGNDRLYALSGYDSLYGGRGDDWLVTSGTTSLFGHGEFLLHGDDGNDTLSGGVGRDTLIGGSGDDSLDGHHGVDDIDGVTEDNETLLVPVPFPDSYFVVSGYSLDVDAAAGLLSNDIAIGDSPIEVSRIVDRGYGQIAYTSDGAIAFAATTSSGINSYQYVVTDGEFEVTSQLFVTVLDLAKVKLPNGRTVPDHEEESPGPFIFLNDNDDDLDGVVDYDDPDVDTGDEDLAVIELDPYAAYGDYTFTYDSNFVRLYLDREKTMLVASGSSLTSTDVGQLYVEGVATSAEYDSGRVTVSWASHDGLTSGSEIVNFNVLKFAWYSPDPDTGEPVPADDVAVDAEPIPEVSLSVVNQQIVANGDLQITVEALVYDELSELMEDPANRLQELTFTIDGVAVETVTSLPSIAGGTPQLPWRPYPFEVVVQRMFTIPSPGGSSYLLRAETSANAAGEIGWDSAYVSVDWKQVGVIEPNSGSTHLGLSLAFDGPMDLLTLDAVQAYVGDRDSTPDDPVLLEVADPGSQLFVGDLSTSDDVTSTIEVQLPLDLAFTVGVIDQFTAPITYTLDDGTVFHTTGTFFESGPDSLRFTQVETLLPNATILTSEIGDLPVGVFAPLLGEPIEGEGSPKGWIQTRVLAVEGLHEETVDAVTIEINGVAQEVAPFTYSPERQYVINPNFPDNRPRVFVIQTSIELPENVGIDNLQIRNQGGYITASLINVSNNAALKDAKVFVMGQDPIPNPPSSELSSPTLTMEKLLIYFEQIYGDEGLRLLAAYQQQTGSVFEITPMPLWWPWKYSFTFATGESLKIQIDPTTNPVGAAEYLFEGLEKSLSYYKNNLLNNGVPFEDLGRYARGVKQIGETAKPVAAAYLNAYISGLSIVSEPLDWVLTIEEISKGNWEAWIGFCPFLCAAAVRSGKGLIIRHAGESLRFAGPTLEAVEKASKKRSYAERWTELEQLGSMLTIQERQFLVDSQFLRSVSTYEASLKSYRKAVPAPGHMANPQPHHDFPEAFKDEFLARGIDPYSLYYMRWVDGSPTGTHQSWTAAYNRQWREFFEDEAALGRPYTRLELQTKMFDLRGTGLYP</sequence>
<evidence type="ECO:0000313" key="5">
    <source>
        <dbReference type="EMBL" id="QDU61339.1"/>
    </source>
</evidence>
<dbReference type="NCBIfam" id="NF012211">
    <property type="entry name" value="tand_rpt_95"/>
    <property type="match status" value="2"/>
</dbReference>